<evidence type="ECO:0000313" key="2">
    <source>
        <dbReference type="EMBL" id="KVH91468.1"/>
    </source>
</evidence>
<gene>
    <name evidence="2" type="ORF">Ccrd_006513</name>
</gene>
<feature type="compositionally biased region" description="Basic residues" evidence="1">
    <location>
        <begin position="179"/>
        <end position="191"/>
    </location>
</feature>
<dbReference type="AlphaFoldDB" id="A0A103XIN4"/>
<organism evidence="2 3">
    <name type="scientific">Cynara cardunculus var. scolymus</name>
    <name type="common">Globe artichoke</name>
    <name type="synonym">Cynara scolymus</name>
    <dbReference type="NCBI Taxonomy" id="59895"/>
    <lineage>
        <taxon>Eukaryota</taxon>
        <taxon>Viridiplantae</taxon>
        <taxon>Streptophyta</taxon>
        <taxon>Embryophyta</taxon>
        <taxon>Tracheophyta</taxon>
        <taxon>Spermatophyta</taxon>
        <taxon>Magnoliopsida</taxon>
        <taxon>eudicotyledons</taxon>
        <taxon>Gunneridae</taxon>
        <taxon>Pentapetalae</taxon>
        <taxon>asterids</taxon>
        <taxon>campanulids</taxon>
        <taxon>Asterales</taxon>
        <taxon>Asteraceae</taxon>
        <taxon>Carduoideae</taxon>
        <taxon>Cardueae</taxon>
        <taxon>Carduinae</taxon>
        <taxon>Cynara</taxon>
    </lineage>
</organism>
<feature type="compositionally biased region" description="Acidic residues" evidence="1">
    <location>
        <begin position="275"/>
        <end position="295"/>
    </location>
</feature>
<feature type="compositionally biased region" description="Basic residues" evidence="1">
    <location>
        <begin position="35"/>
        <end position="45"/>
    </location>
</feature>
<keyword evidence="3" id="KW-1185">Reference proteome</keyword>
<sequence length="348" mass="38178">MGEGTGSFGKRRNKTLRNKAPFLNPDNLDGTNSDKKRKVVARNKKREGAKLPEAETTEIVVSTSPSEVYDGKISAGMSDKKKKKLKIKQRNKESTKEDGVCEYVPYSTKVGDDSNEQSGKHLQAFTESIRSFFTLSESASSNWNSPNSQTASINTDYLVSLGISTAASSNDILDGANSIKKRKKVVRKKKIKGAELPEAETTETVRRDDDDEEGKNSSAGMSNKKKNKLKKKKRNKENTKVEGVCELVRHSNEAGDDSNQQSKSKGATQLKDDASLLDEDEDEVYQISSGDEDETTGMKTAEGGWTVVKHIKGRKKTTDGESGTTMGSVAQAAVIDKMSKKKKDKQHV</sequence>
<feature type="compositionally biased region" description="Basic residues" evidence="1">
    <location>
        <begin position="223"/>
        <end position="235"/>
    </location>
</feature>
<evidence type="ECO:0000313" key="3">
    <source>
        <dbReference type="Proteomes" id="UP000243975"/>
    </source>
</evidence>
<feature type="compositionally biased region" description="Polar residues" evidence="1">
    <location>
        <begin position="257"/>
        <end position="267"/>
    </location>
</feature>
<dbReference type="Gramene" id="KVH91468">
    <property type="protein sequence ID" value="KVH91468"/>
    <property type="gene ID" value="Ccrd_006513"/>
</dbReference>
<protein>
    <submittedName>
        <fullName evidence="2">Uncharacterized protein</fullName>
    </submittedName>
</protein>
<dbReference type="OMA" id="RNETVDH"/>
<feature type="region of interest" description="Disordered" evidence="1">
    <location>
        <begin position="1"/>
        <end position="98"/>
    </location>
</feature>
<dbReference type="EMBL" id="LEKV01004960">
    <property type="protein sequence ID" value="KVH91468.1"/>
    <property type="molecule type" value="Genomic_DNA"/>
</dbReference>
<feature type="non-terminal residue" evidence="2">
    <location>
        <position position="1"/>
    </location>
</feature>
<dbReference type="Proteomes" id="UP000243975">
    <property type="component" value="Unassembled WGS sequence"/>
</dbReference>
<reference evidence="2 3" key="1">
    <citation type="journal article" date="2016" name="Sci. Rep.">
        <title>The genome sequence of the outbreeding globe artichoke constructed de novo incorporating a phase-aware low-pass sequencing strategy of F1 progeny.</title>
        <authorList>
            <person name="Scaglione D."/>
            <person name="Reyes-Chin-Wo S."/>
            <person name="Acquadro A."/>
            <person name="Froenicke L."/>
            <person name="Portis E."/>
            <person name="Beitel C."/>
            <person name="Tirone M."/>
            <person name="Mauro R."/>
            <person name="Lo Monaco A."/>
            <person name="Mauromicale G."/>
            <person name="Faccioli P."/>
            <person name="Cattivelli L."/>
            <person name="Rieseberg L."/>
            <person name="Michelmore R."/>
            <person name="Lanteri S."/>
        </authorList>
    </citation>
    <scope>NUCLEOTIDE SEQUENCE [LARGE SCALE GENOMIC DNA]</scope>
    <source>
        <strain evidence="2">2C</strain>
    </source>
</reference>
<comment type="caution">
    <text evidence="2">The sequence shown here is derived from an EMBL/GenBank/DDBJ whole genome shotgun (WGS) entry which is preliminary data.</text>
</comment>
<proteinExistence type="predicted"/>
<accession>A0A103XIN4</accession>
<dbReference type="STRING" id="59895.A0A103XIN4"/>
<feature type="region of interest" description="Disordered" evidence="1">
    <location>
        <begin position="170"/>
        <end position="327"/>
    </location>
</feature>
<evidence type="ECO:0000256" key="1">
    <source>
        <dbReference type="SAM" id="MobiDB-lite"/>
    </source>
</evidence>
<feature type="compositionally biased region" description="Basic residues" evidence="1">
    <location>
        <begin position="80"/>
        <end position="89"/>
    </location>
</feature>
<name>A0A103XIN4_CYNCS</name>